<dbReference type="Proteomes" id="UP000624404">
    <property type="component" value="Unassembled WGS sequence"/>
</dbReference>
<reference evidence="1" key="1">
    <citation type="submission" date="2020-10" db="EMBL/GenBank/DDBJ databases">
        <authorList>
            <person name="Kusch S."/>
        </authorList>
    </citation>
    <scope>NUCLEOTIDE SEQUENCE</scope>
    <source>
        <strain evidence="1">SwB9</strain>
    </source>
</reference>
<organism evidence="1 2">
    <name type="scientific">Sclerotinia trifoliorum</name>
    <dbReference type="NCBI Taxonomy" id="28548"/>
    <lineage>
        <taxon>Eukaryota</taxon>
        <taxon>Fungi</taxon>
        <taxon>Dikarya</taxon>
        <taxon>Ascomycota</taxon>
        <taxon>Pezizomycotina</taxon>
        <taxon>Leotiomycetes</taxon>
        <taxon>Helotiales</taxon>
        <taxon>Sclerotiniaceae</taxon>
        <taxon>Sclerotinia</taxon>
    </lineage>
</organism>
<keyword evidence="2" id="KW-1185">Reference proteome</keyword>
<gene>
    <name evidence="1" type="ORF">SCLTRI_LOCUS1016</name>
</gene>
<comment type="caution">
    <text evidence="1">The sequence shown here is derived from an EMBL/GenBank/DDBJ whole genome shotgun (WGS) entry which is preliminary data.</text>
</comment>
<dbReference type="OrthoDB" id="3200163at2759"/>
<proteinExistence type="predicted"/>
<dbReference type="EMBL" id="CAJHIA010000003">
    <property type="protein sequence ID" value="CAD6441228.1"/>
    <property type="molecule type" value="Genomic_DNA"/>
</dbReference>
<dbReference type="AlphaFoldDB" id="A0A8H2VN29"/>
<sequence length="283" mass="33623">MLNQEFLVSVDPQGPGDGHVLEDHIIYRSHVSETIVKYMMEKIIKFSESRRLKDGFPSWPGALYYLLFLLADNLRDRRGTHTSTATISFISALLEMRVDIHLKNELLGSPLSRIVQSDVLENLPLLIITWFELLRKFDYDLQDYILKEWEYYQRCIIDPLRDRGFWYMHIFHARKTANIICKFECYDYCHHYRNMFSQTRQNRMPGAWEDDVDGGGWSDHVHKFLHDEVTVSKIRRPRRSPDFEMSFEIGPLIDGEQNFSHKGSLLRRMLSCYCEFFMGWVFS</sequence>
<name>A0A8H2VN29_9HELO</name>
<protein>
    <submittedName>
        <fullName evidence="1">D21daca3-95fb-4dda-a27d-b11729d3bfc2</fullName>
    </submittedName>
</protein>
<accession>A0A8H2VN29</accession>
<evidence type="ECO:0000313" key="2">
    <source>
        <dbReference type="Proteomes" id="UP000624404"/>
    </source>
</evidence>
<evidence type="ECO:0000313" key="1">
    <source>
        <dbReference type="EMBL" id="CAD6441228.1"/>
    </source>
</evidence>